<dbReference type="Proteomes" id="UP000239089">
    <property type="component" value="Unassembled WGS sequence"/>
</dbReference>
<name>A0A2S6NDL8_9HYPH</name>
<accession>A0A2S6NDL8</accession>
<dbReference type="PANTHER" id="PTHR30024">
    <property type="entry name" value="ALIPHATIC SULFONATES-BINDING PROTEIN-RELATED"/>
    <property type="match status" value="1"/>
</dbReference>
<dbReference type="OrthoDB" id="7808807at2"/>
<dbReference type="InterPro" id="IPR015168">
    <property type="entry name" value="SsuA/THI5"/>
</dbReference>
<organism evidence="2 3">
    <name type="scientific">Rhodoblastus sphagnicola</name>
    <dbReference type="NCBI Taxonomy" id="333368"/>
    <lineage>
        <taxon>Bacteria</taxon>
        <taxon>Pseudomonadati</taxon>
        <taxon>Pseudomonadota</taxon>
        <taxon>Alphaproteobacteria</taxon>
        <taxon>Hyphomicrobiales</taxon>
        <taxon>Rhodoblastaceae</taxon>
        <taxon>Rhodoblastus</taxon>
    </lineage>
</organism>
<gene>
    <name evidence="2" type="ORF">CCR94_04570</name>
</gene>
<feature type="domain" description="SsuA/THI5-like" evidence="1">
    <location>
        <begin position="34"/>
        <end position="237"/>
    </location>
</feature>
<dbReference type="RefSeq" id="WP_146089856.1">
    <property type="nucleotide sequence ID" value="NZ_JACIGC010000021.1"/>
</dbReference>
<dbReference type="AlphaFoldDB" id="A0A2S6NDL8"/>
<dbReference type="SUPFAM" id="SSF53850">
    <property type="entry name" value="Periplasmic binding protein-like II"/>
    <property type="match status" value="1"/>
</dbReference>
<reference evidence="2 3" key="1">
    <citation type="journal article" date="2018" name="Arch. Microbiol.">
        <title>New insights into the metabolic potential of the phototrophic purple bacterium Rhodopila globiformis DSM 161(T) from its draft genome sequence and evidence for a vanadium-dependent nitrogenase.</title>
        <authorList>
            <person name="Imhoff J.F."/>
            <person name="Rahn T."/>
            <person name="Kunzel S."/>
            <person name="Neulinger S.C."/>
        </authorList>
    </citation>
    <scope>NUCLEOTIDE SEQUENCE [LARGE SCALE GENOMIC DNA]</scope>
    <source>
        <strain evidence="2 3">DSM 16996</strain>
    </source>
</reference>
<evidence type="ECO:0000313" key="3">
    <source>
        <dbReference type="Proteomes" id="UP000239089"/>
    </source>
</evidence>
<dbReference type="Gene3D" id="3.40.190.10">
    <property type="entry name" value="Periplasmic binding protein-like II"/>
    <property type="match status" value="2"/>
</dbReference>
<keyword evidence="3" id="KW-1185">Reference proteome</keyword>
<dbReference type="EMBL" id="NHSJ01000036">
    <property type="protein sequence ID" value="PPQ32693.1"/>
    <property type="molecule type" value="Genomic_DNA"/>
</dbReference>
<proteinExistence type="predicted"/>
<comment type="caution">
    <text evidence="2">The sequence shown here is derived from an EMBL/GenBank/DDBJ whole genome shotgun (WGS) entry which is preliminary data.</text>
</comment>
<dbReference type="Pfam" id="PF09084">
    <property type="entry name" value="NMT1"/>
    <property type="match status" value="1"/>
</dbReference>
<sequence length="300" mass="32840">MTASHGLLRAAFESSGSPSWVMRVIRARGLDRRHGFELELVLGGDRGDSRVQATQNVLAERRADLIDTDWLSMTRSQKSDAPLTAVFPYGKIMGALVVASGSGIDDLKDLRGRRVGVIRASDKNWLVARAACRKRHGFDPQGEARVAEALSKTTLIGWLESGEVEAAALPWHLAPRVTANARFRQLCDVLDLLPDLGAPSIPTTFFATRPAFASTHPQLIAGFVAAYRDAVALMRADENIWREAAAEPGDAPAVLASLRAAWLRRICDAWPDEASREKLDDFFERLRSADDIDFVVPALA</sequence>
<evidence type="ECO:0000259" key="1">
    <source>
        <dbReference type="Pfam" id="PF09084"/>
    </source>
</evidence>
<dbReference type="PANTHER" id="PTHR30024:SF48">
    <property type="entry name" value="ABC TRANSPORTER SUBSTRATE-BINDING PROTEIN"/>
    <property type="match status" value="1"/>
</dbReference>
<protein>
    <recommendedName>
        <fullName evidence="1">SsuA/THI5-like domain-containing protein</fullName>
    </recommendedName>
</protein>
<evidence type="ECO:0000313" key="2">
    <source>
        <dbReference type="EMBL" id="PPQ32693.1"/>
    </source>
</evidence>